<protein>
    <submittedName>
        <fullName evidence="19">DNA segregation ATPase FtsK/SpoIIIE and related proteins</fullName>
    </submittedName>
</protein>
<evidence type="ECO:0000256" key="13">
    <source>
        <dbReference type="ARBA" id="ARBA00024986"/>
    </source>
</evidence>
<feature type="transmembrane region" description="Helical" evidence="17">
    <location>
        <begin position="53"/>
        <end position="73"/>
    </location>
</feature>
<dbReference type="GO" id="GO:0005886">
    <property type="term" value="C:plasma membrane"/>
    <property type="evidence" value="ECO:0007669"/>
    <property type="project" value="UniProtKB-SubCell"/>
</dbReference>
<name>A0A1Z5HQA0_9FIRM</name>
<evidence type="ECO:0000256" key="16">
    <source>
        <dbReference type="SAM" id="MobiDB-lite"/>
    </source>
</evidence>
<evidence type="ECO:0000256" key="6">
    <source>
        <dbReference type="ARBA" id="ARBA00022741"/>
    </source>
</evidence>
<keyword evidence="9 17" id="KW-1133">Transmembrane helix</keyword>
<evidence type="ECO:0000256" key="7">
    <source>
        <dbReference type="ARBA" id="ARBA00022829"/>
    </source>
</evidence>
<dbReference type="Pfam" id="PF13491">
    <property type="entry name" value="FtsK_4TM"/>
    <property type="match status" value="1"/>
</dbReference>
<dbReference type="Pfam" id="PF09397">
    <property type="entry name" value="FtsK_gamma"/>
    <property type="match status" value="1"/>
</dbReference>
<evidence type="ECO:0000256" key="2">
    <source>
        <dbReference type="ARBA" id="ARBA00006474"/>
    </source>
</evidence>
<feature type="binding site" evidence="15">
    <location>
        <begin position="457"/>
        <end position="464"/>
    </location>
    <ligand>
        <name>ATP</name>
        <dbReference type="ChEBI" id="CHEBI:30616"/>
    </ligand>
</feature>
<dbReference type="CDD" id="cd01127">
    <property type="entry name" value="TrwB_TraG_TraD_VirD4"/>
    <property type="match status" value="1"/>
</dbReference>
<comment type="subunit">
    <text evidence="14">Homohexamer. Forms a ring that surrounds DNA.</text>
</comment>
<dbReference type="Gene3D" id="3.40.50.300">
    <property type="entry name" value="P-loop containing nucleotide triphosphate hydrolases"/>
    <property type="match status" value="1"/>
</dbReference>
<evidence type="ECO:0000256" key="14">
    <source>
        <dbReference type="ARBA" id="ARBA00025923"/>
    </source>
</evidence>
<accession>A0A1Z5HQA0</accession>
<keyword evidence="11 17" id="KW-0472">Membrane</keyword>
<dbReference type="Gene3D" id="1.10.10.10">
    <property type="entry name" value="Winged helix-like DNA-binding domain superfamily/Winged helix DNA-binding domain"/>
    <property type="match status" value="1"/>
</dbReference>
<keyword evidence="3" id="KW-1003">Cell membrane</keyword>
<dbReference type="SUPFAM" id="SSF52540">
    <property type="entry name" value="P-loop containing nucleoside triphosphate hydrolases"/>
    <property type="match status" value="1"/>
</dbReference>
<keyword evidence="7" id="KW-0159">Chromosome partition</keyword>
<dbReference type="SMART" id="SM00843">
    <property type="entry name" value="Ftsk_gamma"/>
    <property type="match status" value="1"/>
</dbReference>
<feature type="compositionally biased region" description="Basic and acidic residues" evidence="16">
    <location>
        <begin position="222"/>
        <end position="250"/>
    </location>
</feature>
<evidence type="ECO:0000256" key="9">
    <source>
        <dbReference type="ARBA" id="ARBA00022989"/>
    </source>
</evidence>
<dbReference type="Pfam" id="PF17854">
    <property type="entry name" value="FtsK_alpha"/>
    <property type="match status" value="1"/>
</dbReference>
<keyword evidence="12" id="KW-0131">Cell cycle</keyword>
<keyword evidence="6 15" id="KW-0547">Nucleotide-binding</keyword>
<gene>
    <name evidence="19" type="ORF">KKC1_07080</name>
</gene>
<keyword evidence="5 17" id="KW-0812">Transmembrane</keyword>
<dbReference type="AlphaFoldDB" id="A0A1Z5HQA0"/>
<dbReference type="InterPro" id="IPR027417">
    <property type="entry name" value="P-loop_NTPase"/>
</dbReference>
<dbReference type="SUPFAM" id="SSF46785">
    <property type="entry name" value="Winged helix' DNA-binding domain"/>
    <property type="match status" value="1"/>
</dbReference>
<dbReference type="OrthoDB" id="9807790at2"/>
<dbReference type="InterPro" id="IPR002543">
    <property type="entry name" value="FtsK_dom"/>
</dbReference>
<feature type="transmembrane region" description="Helical" evidence="17">
    <location>
        <begin position="151"/>
        <end position="174"/>
    </location>
</feature>
<dbReference type="InterPro" id="IPR041027">
    <property type="entry name" value="FtsK_alpha"/>
</dbReference>
<dbReference type="Gene3D" id="3.30.980.40">
    <property type="match status" value="1"/>
</dbReference>
<keyword evidence="4" id="KW-0132">Cell division</keyword>
<dbReference type="GO" id="GO:0003677">
    <property type="term" value="F:DNA binding"/>
    <property type="evidence" value="ECO:0007669"/>
    <property type="project" value="UniProtKB-KW"/>
</dbReference>
<evidence type="ECO:0000313" key="20">
    <source>
        <dbReference type="Proteomes" id="UP000197032"/>
    </source>
</evidence>
<dbReference type="InterPro" id="IPR050206">
    <property type="entry name" value="FtsK/SpoIIIE/SftA"/>
</dbReference>
<dbReference type="InterPro" id="IPR025199">
    <property type="entry name" value="FtsK_4TM"/>
</dbReference>
<evidence type="ECO:0000256" key="5">
    <source>
        <dbReference type="ARBA" id="ARBA00022692"/>
    </source>
</evidence>
<organism evidence="19 20">
    <name type="scientific">Calderihabitans maritimus</name>
    <dbReference type="NCBI Taxonomy" id="1246530"/>
    <lineage>
        <taxon>Bacteria</taxon>
        <taxon>Bacillati</taxon>
        <taxon>Bacillota</taxon>
        <taxon>Clostridia</taxon>
        <taxon>Neomoorellales</taxon>
        <taxon>Calderihabitantaceae</taxon>
        <taxon>Calderihabitans</taxon>
    </lineage>
</organism>
<evidence type="ECO:0000256" key="15">
    <source>
        <dbReference type="PROSITE-ProRule" id="PRU00289"/>
    </source>
</evidence>
<dbReference type="InterPro" id="IPR018541">
    <property type="entry name" value="Ftsk_gamma"/>
</dbReference>
<dbReference type="GO" id="GO:0007059">
    <property type="term" value="P:chromosome segregation"/>
    <property type="evidence" value="ECO:0007669"/>
    <property type="project" value="UniProtKB-KW"/>
</dbReference>
<feature type="compositionally biased region" description="Basic residues" evidence="16">
    <location>
        <begin position="212"/>
        <end position="221"/>
    </location>
</feature>
<keyword evidence="10" id="KW-0238">DNA-binding</keyword>
<comment type="function">
    <text evidence="13">Essential cell division protein that coordinates cell division and chromosome segregation. The N-terminus is involved in assembly of the cell-division machinery. The C-terminus functions as a DNA motor that moves dsDNA in an ATP-dependent manner towards the dif recombination site, which is located within the replication terminus region. Required for activation of the Xer recombinase, allowing activation of chromosome unlinking by recombination.</text>
</comment>
<dbReference type="Proteomes" id="UP000197032">
    <property type="component" value="Unassembled WGS sequence"/>
</dbReference>
<evidence type="ECO:0000256" key="12">
    <source>
        <dbReference type="ARBA" id="ARBA00023306"/>
    </source>
</evidence>
<feature type="domain" description="FtsK" evidence="18">
    <location>
        <begin position="440"/>
        <end position="634"/>
    </location>
</feature>
<evidence type="ECO:0000313" key="19">
    <source>
        <dbReference type="EMBL" id="GAW91547.1"/>
    </source>
</evidence>
<comment type="caution">
    <text evidence="19">The sequence shown here is derived from an EMBL/GenBank/DDBJ whole genome shotgun (WGS) entry which is preliminary data.</text>
</comment>
<evidence type="ECO:0000256" key="8">
    <source>
        <dbReference type="ARBA" id="ARBA00022840"/>
    </source>
</evidence>
<dbReference type="InterPro" id="IPR003593">
    <property type="entry name" value="AAA+_ATPase"/>
</dbReference>
<sequence length="778" mass="85564">MGGIFNQIKEELKKEIVGIILVALALLSAVSIYIVDSGLWIEKGQAVGSIGRFLVRFLSTMAGQGRYLLPLLLAGYGVWLMRRNQHFPLSPRAYGTLFLYLIILAAMHLPIIVEKQAGQALRLALDGYGGGVLGALVAVVFYTFFGIAGTYIILGALMLISILMITELSLTALLRKGFERLKSFCYRLRGEISNFIFTVVEEEEELPPVPAKSRKKKGQKKARNEKEVQEKKSFTTTPQEKEPASRERQSGPRVRIYPEPLIPQPEATPAPKEEQKELSSIAAEAVSEESETGELKDKAVGKKYQLPSVSLLQRSARPKSSRLHKEINERVRRLEETLESFKVKAKVNQVSCGPAITRFEIQPAPGVKVSRIVSLADDIALSLAAPTVRIEAPIPGKAAVGIEVPNHEISLVHFREVVDTPEFYQASSKLTMALGKDIAGNPVIADLAKMPHLLIAGATGSGKSVCLNSLICSLLFKCTPAELKLLMIDPKMVELTTYNGIPHLISPVVTDAQKAAAALRWAVNEMEKRYELFAEASVKDIVRYNKLKAEEAPGQEGQELPYVVVLIDELADLMMVSPVEVEDAICRLAQMARAAGIHLVVATQRPSVDVITGLIKANIPSRIAFAVSSQTDSRTILDMGGAEKLLGSGDMLFFPVGAAKPIRVQGAYVSDKEVEEIVAFWKRQGQPEFQEIVVRSSGPSQETEKEEEDELFPQAVKIIVEHGQASISLLQRRLRIGYTRAARLIDMMEERGIVGAFEGSKPRAVLITEEEYEEMFGN</sequence>
<dbReference type="PROSITE" id="PS50901">
    <property type="entry name" value="FTSK"/>
    <property type="match status" value="1"/>
</dbReference>
<evidence type="ECO:0000256" key="4">
    <source>
        <dbReference type="ARBA" id="ARBA00022618"/>
    </source>
</evidence>
<evidence type="ECO:0000256" key="1">
    <source>
        <dbReference type="ARBA" id="ARBA00004651"/>
    </source>
</evidence>
<evidence type="ECO:0000256" key="11">
    <source>
        <dbReference type="ARBA" id="ARBA00023136"/>
    </source>
</evidence>
<proteinExistence type="inferred from homology"/>
<feature type="transmembrane region" description="Helical" evidence="17">
    <location>
        <begin position="16"/>
        <end position="41"/>
    </location>
</feature>
<evidence type="ECO:0000256" key="10">
    <source>
        <dbReference type="ARBA" id="ARBA00023125"/>
    </source>
</evidence>
<feature type="transmembrane region" description="Helical" evidence="17">
    <location>
        <begin position="125"/>
        <end position="145"/>
    </location>
</feature>
<dbReference type="GO" id="GO:0051301">
    <property type="term" value="P:cell division"/>
    <property type="evidence" value="ECO:0007669"/>
    <property type="project" value="UniProtKB-KW"/>
</dbReference>
<dbReference type="EMBL" id="BDGJ01000018">
    <property type="protein sequence ID" value="GAW91547.1"/>
    <property type="molecule type" value="Genomic_DNA"/>
</dbReference>
<evidence type="ECO:0000256" key="3">
    <source>
        <dbReference type="ARBA" id="ARBA00022475"/>
    </source>
</evidence>
<dbReference type="SMART" id="SM00382">
    <property type="entry name" value="AAA"/>
    <property type="match status" value="1"/>
</dbReference>
<feature type="transmembrane region" description="Helical" evidence="17">
    <location>
        <begin position="93"/>
        <end position="113"/>
    </location>
</feature>
<dbReference type="PANTHER" id="PTHR22683:SF41">
    <property type="entry name" value="DNA TRANSLOCASE FTSK"/>
    <property type="match status" value="1"/>
</dbReference>
<feature type="region of interest" description="Disordered" evidence="16">
    <location>
        <begin position="207"/>
        <end position="299"/>
    </location>
</feature>
<evidence type="ECO:0000256" key="17">
    <source>
        <dbReference type="SAM" id="Phobius"/>
    </source>
</evidence>
<reference evidence="20" key="1">
    <citation type="journal article" date="2017" name="Appl. Environ. Microbiol.">
        <title>Genomic analysis of Calderihabitans maritimus KKC1, a thermophilic hydrogenogenic carboxydotrophic bacterium isolated from marine sediment.</title>
        <authorList>
            <person name="Omae K."/>
            <person name="Yoneda Y."/>
            <person name="Fukuyama Y."/>
            <person name="Yoshida T."/>
            <person name="Sako Y."/>
        </authorList>
    </citation>
    <scope>NUCLEOTIDE SEQUENCE [LARGE SCALE GENOMIC DNA]</scope>
    <source>
        <strain evidence="20">KKC1</strain>
    </source>
</reference>
<evidence type="ECO:0000259" key="18">
    <source>
        <dbReference type="PROSITE" id="PS50901"/>
    </source>
</evidence>
<comment type="subcellular location">
    <subcellularLocation>
        <location evidence="1">Cell membrane</location>
        <topology evidence="1">Multi-pass membrane protein</topology>
    </subcellularLocation>
</comment>
<dbReference type="InterPro" id="IPR036390">
    <property type="entry name" value="WH_DNA-bd_sf"/>
</dbReference>
<dbReference type="PANTHER" id="PTHR22683">
    <property type="entry name" value="SPORULATION PROTEIN RELATED"/>
    <property type="match status" value="1"/>
</dbReference>
<keyword evidence="8 15" id="KW-0067">ATP-binding</keyword>
<comment type="similarity">
    <text evidence="2">Belongs to the FtsK/SpoIIIE/SftA family.</text>
</comment>
<dbReference type="InterPro" id="IPR036388">
    <property type="entry name" value="WH-like_DNA-bd_sf"/>
</dbReference>
<dbReference type="GO" id="GO:0005524">
    <property type="term" value="F:ATP binding"/>
    <property type="evidence" value="ECO:0007669"/>
    <property type="project" value="UniProtKB-UniRule"/>
</dbReference>
<dbReference type="Pfam" id="PF01580">
    <property type="entry name" value="FtsK_SpoIIIE"/>
    <property type="match status" value="1"/>
</dbReference>
<dbReference type="RefSeq" id="WP_088553061.1">
    <property type="nucleotide sequence ID" value="NZ_BDGJ01000018.1"/>
</dbReference>
<keyword evidence="20" id="KW-1185">Reference proteome</keyword>